<keyword evidence="5" id="KW-0472">Membrane</keyword>
<dbReference type="PANTHER" id="PTHR43531:SF11">
    <property type="entry name" value="METHYL-ACCEPTING CHEMOTAXIS PROTEIN 3"/>
    <property type="match status" value="1"/>
</dbReference>
<keyword evidence="5" id="KW-0812">Transmembrane</keyword>
<name>A0A497XRW1_9AQUI</name>
<organism evidence="9 10">
    <name type="scientific">Hydrogenivirga caldilitoris</name>
    <dbReference type="NCBI Taxonomy" id="246264"/>
    <lineage>
        <taxon>Bacteria</taxon>
        <taxon>Pseudomonadati</taxon>
        <taxon>Aquificota</taxon>
        <taxon>Aquificia</taxon>
        <taxon>Aquificales</taxon>
        <taxon>Aquificaceae</taxon>
        <taxon>Hydrogenivirga</taxon>
    </lineage>
</organism>
<feature type="domain" description="HAMP" evidence="8">
    <location>
        <begin position="249"/>
        <end position="301"/>
    </location>
</feature>
<dbReference type="EMBL" id="RCCJ01000001">
    <property type="protein sequence ID" value="RLJ69872.1"/>
    <property type="molecule type" value="Genomic_DNA"/>
</dbReference>
<dbReference type="Proteomes" id="UP000267841">
    <property type="component" value="Unassembled WGS sequence"/>
</dbReference>
<evidence type="ECO:0000256" key="4">
    <source>
        <dbReference type="SAM" id="Coils"/>
    </source>
</evidence>
<dbReference type="PROSITE" id="PS50885">
    <property type="entry name" value="HAMP"/>
    <property type="match status" value="1"/>
</dbReference>
<protein>
    <submittedName>
        <fullName evidence="9">Methyl-accepting chemotaxis protein</fullName>
    </submittedName>
</protein>
<dbReference type="Pfam" id="PF18947">
    <property type="entry name" value="HAMP_2"/>
    <property type="match status" value="1"/>
</dbReference>
<dbReference type="InterPro" id="IPR000727">
    <property type="entry name" value="T_SNARE_dom"/>
</dbReference>
<evidence type="ECO:0000313" key="10">
    <source>
        <dbReference type="Proteomes" id="UP000267841"/>
    </source>
</evidence>
<evidence type="ECO:0000259" key="8">
    <source>
        <dbReference type="PROSITE" id="PS50885"/>
    </source>
</evidence>
<evidence type="ECO:0000256" key="3">
    <source>
        <dbReference type="PROSITE-ProRule" id="PRU00284"/>
    </source>
</evidence>
<dbReference type="RefSeq" id="WP_121008789.1">
    <property type="nucleotide sequence ID" value="NZ_RCCJ01000001.1"/>
</dbReference>
<comment type="similarity">
    <text evidence="2">Belongs to the methyl-accepting chemotaxis (MCP) protein family.</text>
</comment>
<dbReference type="PANTHER" id="PTHR43531">
    <property type="entry name" value="PROTEIN ICFG"/>
    <property type="match status" value="1"/>
</dbReference>
<dbReference type="GO" id="GO:0005886">
    <property type="term" value="C:plasma membrane"/>
    <property type="evidence" value="ECO:0007669"/>
    <property type="project" value="TreeGrafter"/>
</dbReference>
<keyword evidence="4" id="KW-0175">Coiled coil</keyword>
<evidence type="ECO:0000259" key="6">
    <source>
        <dbReference type="PROSITE" id="PS50111"/>
    </source>
</evidence>
<dbReference type="GO" id="GO:0006935">
    <property type="term" value="P:chemotaxis"/>
    <property type="evidence" value="ECO:0007669"/>
    <property type="project" value="UniProtKB-KW"/>
</dbReference>
<dbReference type="GO" id="GO:0007165">
    <property type="term" value="P:signal transduction"/>
    <property type="evidence" value="ECO:0007669"/>
    <property type="project" value="UniProtKB-KW"/>
</dbReference>
<feature type="coiled-coil region" evidence="4">
    <location>
        <begin position="76"/>
        <end position="110"/>
    </location>
</feature>
<feature type="transmembrane region" description="Helical" evidence="5">
    <location>
        <begin position="176"/>
        <end position="201"/>
    </location>
</feature>
<comment type="caution">
    <text evidence="9">The sequence shown here is derived from an EMBL/GenBank/DDBJ whole genome shotgun (WGS) entry which is preliminary data.</text>
</comment>
<dbReference type="InterPro" id="IPR051310">
    <property type="entry name" value="MCP_chemotaxis"/>
</dbReference>
<evidence type="ECO:0000256" key="1">
    <source>
        <dbReference type="ARBA" id="ARBA00022500"/>
    </source>
</evidence>
<evidence type="ECO:0000313" key="9">
    <source>
        <dbReference type="EMBL" id="RLJ69872.1"/>
    </source>
</evidence>
<keyword evidence="1" id="KW-0145">Chemotaxis</keyword>
<dbReference type="GO" id="GO:0004888">
    <property type="term" value="F:transmembrane signaling receptor activity"/>
    <property type="evidence" value="ECO:0007669"/>
    <property type="project" value="TreeGrafter"/>
</dbReference>
<dbReference type="OrthoDB" id="2489132at2"/>
<dbReference type="InterPro" id="IPR003660">
    <property type="entry name" value="HAMP_dom"/>
</dbReference>
<dbReference type="PROSITE" id="PS50111">
    <property type="entry name" value="CHEMOTAXIS_TRANSDUC_2"/>
    <property type="match status" value="1"/>
</dbReference>
<evidence type="ECO:0000256" key="5">
    <source>
        <dbReference type="SAM" id="Phobius"/>
    </source>
</evidence>
<reference evidence="9 10" key="1">
    <citation type="submission" date="2018-10" db="EMBL/GenBank/DDBJ databases">
        <title>Genomic Encyclopedia of Archaeal and Bacterial Type Strains, Phase II (KMG-II): from individual species to whole genera.</title>
        <authorList>
            <person name="Goeker M."/>
        </authorList>
    </citation>
    <scope>NUCLEOTIDE SEQUENCE [LARGE SCALE GENOMIC DNA]</scope>
    <source>
        <strain evidence="9 10">DSM 16510</strain>
    </source>
</reference>
<dbReference type="InterPro" id="IPR004089">
    <property type="entry name" value="MCPsignal_dom"/>
</dbReference>
<keyword evidence="3" id="KW-0807">Transducer</keyword>
<dbReference type="PROSITE" id="PS50192">
    <property type="entry name" value="T_SNARE"/>
    <property type="match status" value="1"/>
</dbReference>
<dbReference type="AlphaFoldDB" id="A0A497XRW1"/>
<feature type="domain" description="T-SNARE coiled-coil homology" evidence="7">
    <location>
        <begin position="465"/>
        <end position="527"/>
    </location>
</feature>
<keyword evidence="5" id="KW-1133">Transmembrane helix</keyword>
<dbReference type="SMART" id="SM00283">
    <property type="entry name" value="MA"/>
    <property type="match status" value="1"/>
</dbReference>
<dbReference type="Gene3D" id="1.10.287.950">
    <property type="entry name" value="Methyl-accepting chemotaxis protein"/>
    <property type="match status" value="1"/>
</dbReference>
<accession>A0A497XRW1</accession>
<proteinExistence type="inferred from homology"/>
<keyword evidence="10" id="KW-1185">Reference proteome</keyword>
<sequence>MTIKGKLLTVNALLVVVGVAVAAVLYVTEQRVVKSIRDVQSSVEELDIYKDMKLNMLFAAIAIRNLIFNPQDQEARKNIKENVKSYLEKLAILKKREKELSKEEAELTRNLAFFTYQGDLENVIQLLELEAYDEAKTALIEAEKKGFKDTIDTLDTLIKLRLKHISAEQKELERSVFLASVLVIGITIPSVLIVSAVLLLVSKGIIGYINTLSSTVEELAKQMQFKNVQFSKFKNELDRLVSSLEQMVRDIGSAIVSIRDVMMKVSKGNLKVRVQGEYKGDIEELKGYINSSLSDLQNALREAKSGLETIAGSIKVLEKNADRIERENDNLNSSIASIMTSVDETSEALRQISEETLRARNISTDMEESIKTGKDKVDVMHSAIGNIVKVSQEISSITETIINIAEQTNLLALNAAIEAARAGEMGRGFAVVADEVRRLAEISGNAAKDIAALVEKAMNTVEEGRTASEDVVESYKKIEEVTKEIANIIDTIATAMEEQSRAIDIIRDNMTEITNVSEKNTASVKEIVGEIRKIGKVSNQVEEKMKGFDV</sequence>
<feature type="domain" description="Methyl-accepting transducer" evidence="6">
    <location>
        <begin position="306"/>
        <end position="535"/>
    </location>
</feature>
<evidence type="ECO:0000256" key="2">
    <source>
        <dbReference type="ARBA" id="ARBA00029447"/>
    </source>
</evidence>
<dbReference type="Pfam" id="PF00015">
    <property type="entry name" value="MCPsignal"/>
    <property type="match status" value="1"/>
</dbReference>
<feature type="coiled-coil region" evidence="4">
    <location>
        <begin position="307"/>
        <end position="334"/>
    </location>
</feature>
<dbReference type="SUPFAM" id="SSF58104">
    <property type="entry name" value="Methyl-accepting chemotaxis protein (MCP) signaling domain"/>
    <property type="match status" value="1"/>
</dbReference>
<gene>
    <name evidence="9" type="ORF">BCF55_0129</name>
</gene>
<evidence type="ECO:0000259" key="7">
    <source>
        <dbReference type="PROSITE" id="PS50192"/>
    </source>
</evidence>